<keyword evidence="4" id="KW-0233">DNA recombination</keyword>
<dbReference type="EMBL" id="RAPN01000001">
    <property type="protein sequence ID" value="RKD89821.1"/>
    <property type="molecule type" value="Genomic_DNA"/>
</dbReference>
<dbReference type="PROSITE" id="PS51898">
    <property type="entry name" value="TYR_RECOMBINASE"/>
    <property type="match status" value="1"/>
</dbReference>
<dbReference type="InterPro" id="IPR035386">
    <property type="entry name" value="Arm-DNA-bind_5"/>
</dbReference>
<evidence type="ECO:0000256" key="1">
    <source>
        <dbReference type="ARBA" id="ARBA00008857"/>
    </source>
</evidence>
<keyword evidence="3 5" id="KW-0238">DNA-binding</keyword>
<dbReference type="PROSITE" id="PS51900">
    <property type="entry name" value="CB"/>
    <property type="match status" value="1"/>
</dbReference>
<evidence type="ECO:0000256" key="4">
    <source>
        <dbReference type="ARBA" id="ARBA00023172"/>
    </source>
</evidence>
<dbReference type="Pfam" id="PF13102">
    <property type="entry name" value="Phage_int_SAM_5"/>
    <property type="match status" value="1"/>
</dbReference>
<dbReference type="InterPro" id="IPR025269">
    <property type="entry name" value="SAM-like_dom"/>
</dbReference>
<dbReference type="InterPro" id="IPR002104">
    <property type="entry name" value="Integrase_catalytic"/>
</dbReference>
<comment type="similarity">
    <text evidence="1">Belongs to the 'phage' integrase family.</text>
</comment>
<sequence>MANATVSIFLDSSYTKKDGTSRFYIRVTLNRKTKKIPLNLFLKPEYYNPKTKKIKEIREVPDAKKNNLYLKDKESEVEQIIIELERRKQSVTFENILSLYSNSEVNGSFIEFAKTRLKEERNRIKQSTYEGLALDIVKLERYQANVTIYEIDENWLEKYRNYLIESLDNKANTIYGNISMIRKYITYAYKKKIIDRNPFHNFSFLKEDGKKEHLTLKELDMLHDYYNQEEFLKIYKKDKRGKTYLTGMKYQETLQHILISCYCGLRLSDLRKLRYKHIENNMIIMEMDKSRRDKEKMLRIPITERLKSVLDLDGDKKPNDKIYKGFVRSSSDINPMLRFIMNEVGIKKHLSFHCTRHTFAVSALTLGMSLETVSDIMGHNDLRTTQIYAKIIDDKRKEEMSKWNRLNNLNNENLTNSLAICPNCDNEVLRFEKGVIRIKKLTLHCQSCSTKFSYEVE</sequence>
<dbReference type="InterPro" id="IPR013762">
    <property type="entry name" value="Integrase-like_cat_sf"/>
</dbReference>
<dbReference type="AlphaFoldDB" id="A0A419W2W5"/>
<dbReference type="PANTHER" id="PTHR30349:SF41">
    <property type="entry name" value="INTEGRASE_RECOMBINASE PROTEIN MJ0367-RELATED"/>
    <property type="match status" value="1"/>
</dbReference>
<evidence type="ECO:0000256" key="2">
    <source>
        <dbReference type="ARBA" id="ARBA00022908"/>
    </source>
</evidence>
<feature type="coiled-coil region" evidence="6">
    <location>
        <begin position="70"/>
        <end position="130"/>
    </location>
</feature>
<dbReference type="GO" id="GO:0015074">
    <property type="term" value="P:DNA integration"/>
    <property type="evidence" value="ECO:0007669"/>
    <property type="project" value="UniProtKB-KW"/>
</dbReference>
<evidence type="ECO:0000256" key="6">
    <source>
        <dbReference type="SAM" id="Coils"/>
    </source>
</evidence>
<evidence type="ECO:0000313" key="10">
    <source>
        <dbReference type="Proteomes" id="UP000283387"/>
    </source>
</evidence>
<evidence type="ECO:0000259" key="8">
    <source>
        <dbReference type="PROSITE" id="PS51900"/>
    </source>
</evidence>
<evidence type="ECO:0000259" key="7">
    <source>
        <dbReference type="PROSITE" id="PS51898"/>
    </source>
</evidence>
<dbReference type="InterPro" id="IPR044068">
    <property type="entry name" value="CB"/>
</dbReference>
<keyword evidence="10" id="KW-1185">Reference proteome</keyword>
<evidence type="ECO:0000256" key="3">
    <source>
        <dbReference type="ARBA" id="ARBA00023125"/>
    </source>
</evidence>
<dbReference type="InterPro" id="IPR050090">
    <property type="entry name" value="Tyrosine_recombinase_XerCD"/>
</dbReference>
<evidence type="ECO:0000256" key="5">
    <source>
        <dbReference type="PROSITE-ProRule" id="PRU01248"/>
    </source>
</evidence>
<proteinExistence type="inferred from homology"/>
<feature type="domain" description="Core-binding (CB)" evidence="8">
    <location>
        <begin position="100"/>
        <end position="189"/>
    </location>
</feature>
<dbReference type="GO" id="GO:0006310">
    <property type="term" value="P:DNA recombination"/>
    <property type="evidence" value="ECO:0007669"/>
    <property type="project" value="UniProtKB-KW"/>
</dbReference>
<name>A0A419W2W5_9BACT</name>
<dbReference type="InterPro" id="IPR010998">
    <property type="entry name" value="Integrase_recombinase_N"/>
</dbReference>
<dbReference type="Gene3D" id="1.10.150.130">
    <property type="match status" value="1"/>
</dbReference>
<dbReference type="CDD" id="cd01185">
    <property type="entry name" value="INTN1_C_like"/>
    <property type="match status" value="1"/>
</dbReference>
<protein>
    <submittedName>
        <fullName evidence="9">Site-specific recombinase XerD</fullName>
    </submittedName>
</protein>
<comment type="caution">
    <text evidence="9">The sequence shown here is derived from an EMBL/GenBank/DDBJ whole genome shotgun (WGS) entry which is preliminary data.</text>
</comment>
<dbReference type="RefSeq" id="WP_120271270.1">
    <property type="nucleotide sequence ID" value="NZ_RAPN01000001.1"/>
</dbReference>
<gene>
    <name evidence="9" type="ORF">BC643_0154</name>
</gene>
<dbReference type="OrthoDB" id="1493636at2"/>
<reference evidence="9 10" key="1">
    <citation type="submission" date="2018-09" db="EMBL/GenBank/DDBJ databases">
        <title>Genomic Encyclopedia of Archaeal and Bacterial Type Strains, Phase II (KMG-II): from individual species to whole genera.</title>
        <authorList>
            <person name="Goeker M."/>
        </authorList>
    </citation>
    <scope>NUCLEOTIDE SEQUENCE [LARGE SCALE GENOMIC DNA]</scope>
    <source>
        <strain evidence="9 10">DSM 27148</strain>
    </source>
</reference>
<dbReference type="InterPro" id="IPR011010">
    <property type="entry name" value="DNA_brk_join_enz"/>
</dbReference>
<keyword evidence="2" id="KW-0229">DNA integration</keyword>
<organism evidence="9 10">
    <name type="scientific">Mangrovibacterium diazotrophicum</name>
    <dbReference type="NCBI Taxonomy" id="1261403"/>
    <lineage>
        <taxon>Bacteria</taxon>
        <taxon>Pseudomonadati</taxon>
        <taxon>Bacteroidota</taxon>
        <taxon>Bacteroidia</taxon>
        <taxon>Marinilabiliales</taxon>
        <taxon>Prolixibacteraceae</taxon>
        <taxon>Mangrovibacterium</taxon>
    </lineage>
</organism>
<dbReference type="SUPFAM" id="SSF56349">
    <property type="entry name" value="DNA breaking-rejoining enzymes"/>
    <property type="match status" value="1"/>
</dbReference>
<keyword evidence="6" id="KW-0175">Coiled coil</keyword>
<dbReference type="GO" id="GO:0003677">
    <property type="term" value="F:DNA binding"/>
    <property type="evidence" value="ECO:0007669"/>
    <property type="project" value="UniProtKB-UniRule"/>
</dbReference>
<evidence type="ECO:0000313" key="9">
    <source>
        <dbReference type="EMBL" id="RKD89821.1"/>
    </source>
</evidence>
<feature type="domain" description="Tyr recombinase" evidence="7">
    <location>
        <begin position="221"/>
        <end position="402"/>
    </location>
</feature>
<dbReference type="Pfam" id="PF17293">
    <property type="entry name" value="Arm-DNA-bind_5"/>
    <property type="match status" value="1"/>
</dbReference>
<dbReference type="Pfam" id="PF00589">
    <property type="entry name" value="Phage_integrase"/>
    <property type="match status" value="1"/>
</dbReference>
<accession>A0A419W2W5</accession>
<dbReference type="PANTHER" id="PTHR30349">
    <property type="entry name" value="PHAGE INTEGRASE-RELATED"/>
    <property type="match status" value="1"/>
</dbReference>
<dbReference type="Gene3D" id="1.10.443.10">
    <property type="entry name" value="Intergrase catalytic core"/>
    <property type="match status" value="1"/>
</dbReference>
<dbReference type="Proteomes" id="UP000283387">
    <property type="component" value="Unassembled WGS sequence"/>
</dbReference>